<dbReference type="RefSeq" id="XP_060122262.1">
    <property type="nucleotide sequence ID" value="XM_060266279.1"/>
</dbReference>
<dbReference type="PANTHER" id="PTHR31591:SF1">
    <property type="entry name" value="UPF0613 PROTEIN PB24D3.06C"/>
    <property type="match status" value="1"/>
</dbReference>
<keyword evidence="5" id="KW-1185">Reference proteome</keyword>
<dbReference type="Proteomes" id="UP001217754">
    <property type="component" value="Chromosome 3"/>
</dbReference>
<dbReference type="GeneID" id="85225989"/>
<dbReference type="AlphaFoldDB" id="A0AAF0F221"/>
<evidence type="ECO:0000256" key="2">
    <source>
        <dbReference type="ARBA" id="ARBA00048461"/>
    </source>
</evidence>
<accession>A0AAF0F221</accession>
<evidence type="ECO:0000313" key="5">
    <source>
        <dbReference type="Proteomes" id="UP001217754"/>
    </source>
</evidence>
<dbReference type="InterPro" id="IPR029058">
    <property type="entry name" value="AB_hydrolase_fold"/>
</dbReference>
<evidence type="ECO:0000313" key="4">
    <source>
        <dbReference type="EMBL" id="WFD39365.1"/>
    </source>
</evidence>
<organism evidence="4 5">
    <name type="scientific">Malassezia japonica</name>
    <dbReference type="NCBI Taxonomy" id="223818"/>
    <lineage>
        <taxon>Eukaryota</taxon>
        <taxon>Fungi</taxon>
        <taxon>Dikarya</taxon>
        <taxon>Basidiomycota</taxon>
        <taxon>Ustilaginomycotina</taxon>
        <taxon>Malasseziomycetes</taxon>
        <taxon>Malasseziales</taxon>
        <taxon>Malasseziaceae</taxon>
        <taxon>Malassezia</taxon>
    </lineage>
</organism>
<comment type="catalytic activity">
    <reaction evidence="1">
        <text>a diacylglycerol + H2O = a monoacylglycerol + a fatty acid + H(+)</text>
        <dbReference type="Rhea" id="RHEA:32731"/>
        <dbReference type="ChEBI" id="CHEBI:15377"/>
        <dbReference type="ChEBI" id="CHEBI:15378"/>
        <dbReference type="ChEBI" id="CHEBI:17408"/>
        <dbReference type="ChEBI" id="CHEBI:18035"/>
        <dbReference type="ChEBI" id="CHEBI:28868"/>
    </reaction>
</comment>
<comment type="catalytic activity">
    <reaction evidence="2">
        <text>a monoacylglycerol + H2O = glycerol + a fatty acid + H(+)</text>
        <dbReference type="Rhea" id="RHEA:15245"/>
        <dbReference type="ChEBI" id="CHEBI:15377"/>
        <dbReference type="ChEBI" id="CHEBI:15378"/>
        <dbReference type="ChEBI" id="CHEBI:17408"/>
        <dbReference type="ChEBI" id="CHEBI:17754"/>
        <dbReference type="ChEBI" id="CHEBI:28868"/>
    </reaction>
</comment>
<dbReference type="PANTHER" id="PTHR31591">
    <property type="entry name" value="UPF0613 PROTEIN PB24D3.06C"/>
    <property type="match status" value="1"/>
</dbReference>
<dbReference type="Gene3D" id="3.40.50.1820">
    <property type="entry name" value="alpha/beta hydrolase"/>
    <property type="match status" value="1"/>
</dbReference>
<dbReference type="Pfam" id="PF08538">
    <property type="entry name" value="DUF1749"/>
    <property type="match status" value="1"/>
</dbReference>
<protein>
    <submittedName>
        <fullName evidence="4">Uncharacterized protein</fullName>
    </submittedName>
</protein>
<gene>
    <name evidence="4" type="ORF">MJAP1_002338</name>
</gene>
<evidence type="ECO:0000256" key="3">
    <source>
        <dbReference type="SAM" id="MobiDB-lite"/>
    </source>
</evidence>
<reference evidence="4" key="1">
    <citation type="submission" date="2023-03" db="EMBL/GenBank/DDBJ databases">
        <title>Mating type loci evolution in Malassezia.</title>
        <authorList>
            <person name="Coelho M.A."/>
        </authorList>
    </citation>
    <scope>NUCLEOTIDE SEQUENCE</scope>
    <source>
        <strain evidence="4">CBS 9431</strain>
    </source>
</reference>
<dbReference type="InterPro" id="IPR013744">
    <property type="entry name" value="SidJ"/>
</dbReference>
<name>A0AAF0F221_9BASI</name>
<evidence type="ECO:0000256" key="1">
    <source>
        <dbReference type="ARBA" id="ARBA00047591"/>
    </source>
</evidence>
<sequence length="321" mass="34430">MSGCTNAPPPLQGTLALYQTEPVSLPYFETNGHHANKLVFLAGLTDTIGVVPYLPRLASALDKIGYALVQPVKGSDLGGFGTASLEGDAQEAAQLIEHLTTRATHPASGKVVVMGHSTGCQDVVQLLSTDRRAAKGGDVNLRVHGGILQAPASDYDYFEAHKTEEEAQLLKKSEELIQTDQAQALLPRDGIPPKPSATHGRGPGNADTITKPAFTAYRFQSLNGSGGDDDFFSKDLSDEQIRKALHPALSRAPLLMLIGEKDEYVPPSVDKVEQIKRYTAVLEGDPLRALLVPNANHKVDDSEAQDKVCEAVIDFLSNLSE</sequence>
<feature type="region of interest" description="Disordered" evidence="3">
    <location>
        <begin position="186"/>
        <end position="207"/>
    </location>
</feature>
<dbReference type="EMBL" id="CP119960">
    <property type="protein sequence ID" value="WFD39365.1"/>
    <property type="molecule type" value="Genomic_DNA"/>
</dbReference>
<proteinExistence type="predicted"/>
<dbReference type="SUPFAM" id="SSF53474">
    <property type="entry name" value="alpha/beta-Hydrolases"/>
    <property type="match status" value="1"/>
</dbReference>